<comment type="caution">
    <text evidence="2">The sequence shown here is derived from an EMBL/GenBank/DDBJ whole genome shotgun (WGS) entry which is preliminary data.</text>
</comment>
<dbReference type="EMBL" id="MU155162">
    <property type="protein sequence ID" value="KAF9482729.1"/>
    <property type="molecule type" value="Genomic_DNA"/>
</dbReference>
<dbReference type="Pfam" id="PF12937">
    <property type="entry name" value="F-box-like"/>
    <property type="match status" value="1"/>
</dbReference>
<feature type="domain" description="F-box" evidence="1">
    <location>
        <begin position="62"/>
        <end position="108"/>
    </location>
</feature>
<dbReference type="InterPro" id="IPR001810">
    <property type="entry name" value="F-box_dom"/>
</dbReference>
<dbReference type="Proteomes" id="UP000807469">
    <property type="component" value="Unassembled WGS sequence"/>
</dbReference>
<evidence type="ECO:0000313" key="3">
    <source>
        <dbReference type="Proteomes" id="UP000807469"/>
    </source>
</evidence>
<proteinExistence type="predicted"/>
<organism evidence="2 3">
    <name type="scientific">Pholiota conissans</name>
    <dbReference type="NCBI Taxonomy" id="109636"/>
    <lineage>
        <taxon>Eukaryota</taxon>
        <taxon>Fungi</taxon>
        <taxon>Dikarya</taxon>
        <taxon>Basidiomycota</taxon>
        <taxon>Agaricomycotina</taxon>
        <taxon>Agaricomycetes</taxon>
        <taxon>Agaricomycetidae</taxon>
        <taxon>Agaricales</taxon>
        <taxon>Agaricineae</taxon>
        <taxon>Strophariaceae</taxon>
        <taxon>Pholiota</taxon>
    </lineage>
</organism>
<keyword evidence="3" id="KW-1185">Reference proteome</keyword>
<accession>A0A9P5ZA38</accession>
<gene>
    <name evidence="2" type="ORF">BDN70DRAFT_918943</name>
</gene>
<evidence type="ECO:0000259" key="1">
    <source>
        <dbReference type="PROSITE" id="PS50181"/>
    </source>
</evidence>
<sequence length="543" mass="61929">MNVQQPLDDNNNKSISLIKRPYSWPWWTEFDLLSPFKAVLKHAPLLLECTSRTEPWLVSRRRSIIEDLPDEILVEIFARMGWRDILSSQQTCKRLFEISTARALWVSLFGRLSFESMHPPLLERPITTYTAEQLRTVVLKYISSEVNFATHLPPRTRTLPTERFRINENDFILLEGGRWLLLSSLPMGPGRVFAYDLDKPLSQEPQCIIDCGVHDSTVPWSLEADLDRNEPSLTYNLCFMPFGTLQNGYDEAGVEDEVQIPNAPVALTDTYVYRVTPKGQGSDAMLEAHKIRTIHGTWGVTYLSIGLRGHYLARLVKYRPSGTYCIEICNWFLSDSCSHLKSYIFSENAEDIYDLLPLPDGRLLTVSTSSAALYDITDLHSLPCGKVDKNKATLQPYWRSKFEFSRVHVSKLYFDPRTDTMRVAIAAKGNLYGLVIPRENIAPSLQRICRSDLAASPKGFLGIDKTCDLEQQPIIKTSTFVWPDQEHHVGSTLLPLIPRSSEYTNQTDTKCIFPPLFDERSNRAFILGFCVWTVVDYAAYPPD</sequence>
<dbReference type="InterPro" id="IPR036047">
    <property type="entry name" value="F-box-like_dom_sf"/>
</dbReference>
<protein>
    <recommendedName>
        <fullName evidence="1">F-box domain-containing protein</fullName>
    </recommendedName>
</protein>
<dbReference type="SUPFAM" id="SSF81383">
    <property type="entry name" value="F-box domain"/>
    <property type="match status" value="1"/>
</dbReference>
<dbReference type="AlphaFoldDB" id="A0A9P5ZA38"/>
<name>A0A9P5ZA38_9AGAR</name>
<dbReference type="PROSITE" id="PS50181">
    <property type="entry name" value="FBOX"/>
    <property type="match status" value="1"/>
</dbReference>
<dbReference type="SMART" id="SM00256">
    <property type="entry name" value="FBOX"/>
    <property type="match status" value="1"/>
</dbReference>
<evidence type="ECO:0000313" key="2">
    <source>
        <dbReference type="EMBL" id="KAF9482729.1"/>
    </source>
</evidence>
<dbReference type="CDD" id="cd09917">
    <property type="entry name" value="F-box_SF"/>
    <property type="match status" value="1"/>
</dbReference>
<dbReference type="OrthoDB" id="3068749at2759"/>
<reference evidence="2" key="1">
    <citation type="submission" date="2020-11" db="EMBL/GenBank/DDBJ databases">
        <authorList>
            <consortium name="DOE Joint Genome Institute"/>
            <person name="Ahrendt S."/>
            <person name="Riley R."/>
            <person name="Andreopoulos W."/>
            <person name="Labutti K."/>
            <person name="Pangilinan J."/>
            <person name="Ruiz-Duenas F.J."/>
            <person name="Barrasa J.M."/>
            <person name="Sanchez-Garcia M."/>
            <person name="Camarero S."/>
            <person name="Miyauchi S."/>
            <person name="Serrano A."/>
            <person name="Linde D."/>
            <person name="Babiker R."/>
            <person name="Drula E."/>
            <person name="Ayuso-Fernandez I."/>
            <person name="Pacheco R."/>
            <person name="Padilla G."/>
            <person name="Ferreira P."/>
            <person name="Barriuso J."/>
            <person name="Kellner H."/>
            <person name="Castanera R."/>
            <person name="Alfaro M."/>
            <person name="Ramirez L."/>
            <person name="Pisabarro A.G."/>
            <person name="Kuo A."/>
            <person name="Tritt A."/>
            <person name="Lipzen A."/>
            <person name="He G."/>
            <person name="Yan M."/>
            <person name="Ng V."/>
            <person name="Cullen D."/>
            <person name="Martin F."/>
            <person name="Rosso M.-N."/>
            <person name="Henrissat B."/>
            <person name="Hibbett D."/>
            <person name="Martinez A.T."/>
            <person name="Grigoriev I.V."/>
        </authorList>
    </citation>
    <scope>NUCLEOTIDE SEQUENCE</scope>
    <source>
        <strain evidence="2">CIRM-BRFM 674</strain>
    </source>
</reference>
<dbReference type="Gene3D" id="1.20.1280.50">
    <property type="match status" value="1"/>
</dbReference>